<gene>
    <name evidence="2" type="ORF">LITE_LOCUS20632</name>
</gene>
<comment type="caution">
    <text evidence="2">The sequence shown here is derived from an EMBL/GenBank/DDBJ whole genome shotgun (WGS) entry which is preliminary data.</text>
</comment>
<organism evidence="2 3">
    <name type="scientific">Linum tenue</name>
    <dbReference type="NCBI Taxonomy" id="586396"/>
    <lineage>
        <taxon>Eukaryota</taxon>
        <taxon>Viridiplantae</taxon>
        <taxon>Streptophyta</taxon>
        <taxon>Embryophyta</taxon>
        <taxon>Tracheophyta</taxon>
        <taxon>Spermatophyta</taxon>
        <taxon>Magnoliopsida</taxon>
        <taxon>eudicotyledons</taxon>
        <taxon>Gunneridae</taxon>
        <taxon>Pentapetalae</taxon>
        <taxon>rosids</taxon>
        <taxon>fabids</taxon>
        <taxon>Malpighiales</taxon>
        <taxon>Linaceae</taxon>
        <taxon>Linum</taxon>
    </lineage>
</organism>
<protein>
    <submittedName>
        <fullName evidence="2">Uncharacterized protein</fullName>
    </submittedName>
</protein>
<feature type="region of interest" description="Disordered" evidence="1">
    <location>
        <begin position="74"/>
        <end position="102"/>
    </location>
</feature>
<evidence type="ECO:0000313" key="3">
    <source>
        <dbReference type="Proteomes" id="UP001154282"/>
    </source>
</evidence>
<evidence type="ECO:0000256" key="1">
    <source>
        <dbReference type="SAM" id="MobiDB-lite"/>
    </source>
</evidence>
<evidence type="ECO:0000313" key="2">
    <source>
        <dbReference type="EMBL" id="CAI0426075.1"/>
    </source>
</evidence>
<keyword evidence="3" id="KW-1185">Reference proteome</keyword>
<dbReference type="AlphaFoldDB" id="A0AAV0KXP7"/>
<dbReference type="EMBL" id="CAMGYJ010000005">
    <property type="protein sequence ID" value="CAI0426075.1"/>
    <property type="molecule type" value="Genomic_DNA"/>
</dbReference>
<sequence>MSDGFPTVLCFPVGNKILDPVRRQGRWLLMLTRHSIKRSFVNPKQWWNKKLSTTLTSPGGLSLVTWITTTVVEEDKTSKPSQETSGARKMALDDEEQVLEKH</sequence>
<accession>A0AAV0KXP7</accession>
<name>A0AAV0KXP7_9ROSI</name>
<reference evidence="2" key="1">
    <citation type="submission" date="2022-08" db="EMBL/GenBank/DDBJ databases">
        <authorList>
            <person name="Gutierrez-Valencia J."/>
        </authorList>
    </citation>
    <scope>NUCLEOTIDE SEQUENCE</scope>
</reference>
<feature type="compositionally biased region" description="Acidic residues" evidence="1">
    <location>
        <begin position="93"/>
        <end position="102"/>
    </location>
</feature>
<dbReference type="Proteomes" id="UP001154282">
    <property type="component" value="Unassembled WGS sequence"/>
</dbReference>
<proteinExistence type="predicted"/>